<gene>
    <name evidence="22" type="ORF">NLU13_7688</name>
</gene>
<dbReference type="CDD" id="cd02183">
    <property type="entry name" value="GH16_fungal_CRH1_transglycosylase"/>
    <property type="match status" value="1"/>
</dbReference>
<feature type="region of interest" description="Disordered" evidence="19">
    <location>
        <begin position="277"/>
        <end position="376"/>
    </location>
</feature>
<dbReference type="SUPFAM" id="SSF49899">
    <property type="entry name" value="Concanavalin A-like lectins/glucanases"/>
    <property type="match status" value="1"/>
</dbReference>
<comment type="similarity">
    <text evidence="15">Belongs to the glycosyl hydrolase 16 family. CRH1 subfamily.</text>
</comment>
<comment type="catalytic activity">
    <reaction evidence="1">
        <text>Random endo-hydrolysis of N-acetyl-beta-D-glucosaminide (1-&gt;4)-beta-linkages in chitin and chitodextrins.</text>
        <dbReference type="EC" id="3.2.1.14"/>
    </reaction>
</comment>
<evidence type="ECO:0000256" key="8">
    <source>
        <dbReference type="ARBA" id="ARBA00022801"/>
    </source>
</evidence>
<feature type="disulfide bond" evidence="18">
    <location>
        <begin position="27"/>
        <end position="34"/>
    </location>
</feature>
<keyword evidence="4" id="KW-0336">GPI-anchor</keyword>
<keyword evidence="14" id="KW-0961">Cell wall biogenesis/degradation</keyword>
<feature type="active site" description="Proton donor" evidence="17">
    <location>
        <position position="125"/>
    </location>
</feature>
<evidence type="ECO:0000256" key="16">
    <source>
        <dbReference type="PIRNR" id="PIRNR037299"/>
    </source>
</evidence>
<keyword evidence="13" id="KW-0326">Glycosidase</keyword>
<evidence type="ECO:0000256" key="9">
    <source>
        <dbReference type="ARBA" id="ARBA00023136"/>
    </source>
</evidence>
<dbReference type="GO" id="GO:0009277">
    <property type="term" value="C:fungal-type cell wall"/>
    <property type="evidence" value="ECO:0007669"/>
    <property type="project" value="TreeGrafter"/>
</dbReference>
<dbReference type="PIRSF" id="PIRSF037299">
    <property type="entry name" value="Glycosidase_CRH1_prd"/>
    <property type="match status" value="1"/>
</dbReference>
<dbReference type="InterPro" id="IPR013320">
    <property type="entry name" value="ConA-like_dom_sf"/>
</dbReference>
<dbReference type="EMBL" id="JAPDFR010000007">
    <property type="protein sequence ID" value="KAK0385211.1"/>
    <property type="molecule type" value="Genomic_DNA"/>
</dbReference>
<evidence type="ECO:0000256" key="2">
    <source>
        <dbReference type="ARBA" id="ARBA00004196"/>
    </source>
</evidence>
<evidence type="ECO:0000256" key="12">
    <source>
        <dbReference type="ARBA" id="ARBA00023288"/>
    </source>
</evidence>
<evidence type="ECO:0000259" key="21">
    <source>
        <dbReference type="PROSITE" id="PS51762"/>
    </source>
</evidence>
<dbReference type="GO" id="GO:0005975">
    <property type="term" value="P:carbohydrate metabolic process"/>
    <property type="evidence" value="ECO:0007669"/>
    <property type="project" value="InterPro"/>
</dbReference>
<proteinExistence type="inferred from homology"/>
<evidence type="ECO:0000256" key="11">
    <source>
        <dbReference type="ARBA" id="ARBA00023180"/>
    </source>
</evidence>
<dbReference type="Gene3D" id="2.60.120.200">
    <property type="match status" value="1"/>
</dbReference>
<evidence type="ECO:0000256" key="13">
    <source>
        <dbReference type="ARBA" id="ARBA00023295"/>
    </source>
</evidence>
<keyword evidence="23" id="KW-1185">Reference proteome</keyword>
<sequence length="399" mass="42183">MFSKVLSTAAVALAASTVVSAQTFTDCNPMEKDCKPDPAFGNTKVDCDLTKGPCQPFYELDGTKLEYTDKGAVFKIEKETNAPTIATHNYMFFGRLEVELNPAPGKGVVTSVVLQSDVLDEIDWEWVGGDVNQVQTNYFSKGDTSTYDRGAYHPVQGAVGTPHVYTIDWTAEKIDWIVNGAVIRTLKASDAKGGKAFPQTPMEVKLGTWVAGRKNAPEGTVEWAGGYTDFSQAPFNAYYKSVKIVDYAGGSGPASGPVRQYVYGDKSGDWESIVVEKGEGPADGQDDKETATTSKTAKPTGTLIEPDQKTTSTTTSERLYTKPKTTIEPSTPVPTTLVTPDKTTSEAAEQTTGSGVESSTETSGSAAATSSPAGDAAGSLRVAYGTVALAGVVALAQLL</sequence>
<dbReference type="InterPro" id="IPR050546">
    <property type="entry name" value="Glycosyl_Hydrlase_16"/>
</dbReference>
<evidence type="ECO:0000256" key="18">
    <source>
        <dbReference type="PIRSR" id="PIRSR037299-2"/>
    </source>
</evidence>
<keyword evidence="8 16" id="KW-0378">Hydrolase</keyword>
<feature type="active site" description="Nucleophile" evidence="17">
    <location>
        <position position="121"/>
    </location>
</feature>
<dbReference type="AlphaFoldDB" id="A0AA39GDU2"/>
<feature type="domain" description="GH16" evidence="21">
    <location>
        <begin position="30"/>
        <end position="239"/>
    </location>
</feature>
<evidence type="ECO:0000256" key="10">
    <source>
        <dbReference type="ARBA" id="ARBA00023157"/>
    </source>
</evidence>
<evidence type="ECO:0000256" key="20">
    <source>
        <dbReference type="SAM" id="SignalP"/>
    </source>
</evidence>
<feature type="chain" id="PRO_5041308731" description="Crh-like protein" evidence="20">
    <location>
        <begin position="22"/>
        <end position="399"/>
    </location>
</feature>
<keyword evidence="5" id="KW-0328">Glycosyltransferase</keyword>
<dbReference type="GO" id="GO:0098552">
    <property type="term" value="C:side of membrane"/>
    <property type="evidence" value="ECO:0007669"/>
    <property type="project" value="UniProtKB-KW"/>
</dbReference>
<keyword evidence="6" id="KW-0808">Transferase</keyword>
<keyword evidence="10 18" id="KW-1015">Disulfide bond</keyword>
<evidence type="ECO:0000313" key="22">
    <source>
        <dbReference type="EMBL" id="KAK0385211.1"/>
    </source>
</evidence>
<evidence type="ECO:0000256" key="6">
    <source>
        <dbReference type="ARBA" id="ARBA00022679"/>
    </source>
</evidence>
<dbReference type="InterPro" id="IPR000757">
    <property type="entry name" value="Beta-glucanase-like"/>
</dbReference>
<dbReference type="PROSITE" id="PS51762">
    <property type="entry name" value="GH16_2"/>
    <property type="match status" value="1"/>
</dbReference>
<comment type="caution">
    <text evidence="22">The sequence shown here is derived from an EMBL/GenBank/DDBJ whole genome shotgun (WGS) entry which is preliminary data.</text>
</comment>
<dbReference type="GO" id="GO:0008843">
    <property type="term" value="F:endochitinase activity"/>
    <property type="evidence" value="ECO:0007669"/>
    <property type="project" value="UniProtKB-EC"/>
</dbReference>
<dbReference type="PANTHER" id="PTHR10963">
    <property type="entry name" value="GLYCOSYL HYDROLASE-RELATED"/>
    <property type="match status" value="1"/>
</dbReference>
<evidence type="ECO:0000256" key="5">
    <source>
        <dbReference type="ARBA" id="ARBA00022676"/>
    </source>
</evidence>
<keyword evidence="12" id="KW-0449">Lipoprotein</keyword>
<feature type="compositionally biased region" description="Basic and acidic residues" evidence="19">
    <location>
        <begin position="277"/>
        <end position="290"/>
    </location>
</feature>
<dbReference type="Proteomes" id="UP001175261">
    <property type="component" value="Unassembled WGS sequence"/>
</dbReference>
<keyword evidence="7 20" id="KW-0732">Signal</keyword>
<feature type="compositionally biased region" description="Low complexity" evidence="19">
    <location>
        <begin position="351"/>
        <end position="376"/>
    </location>
</feature>
<evidence type="ECO:0000256" key="1">
    <source>
        <dbReference type="ARBA" id="ARBA00000822"/>
    </source>
</evidence>
<accession>A0AA39GDU2</accession>
<dbReference type="GO" id="GO:0031505">
    <property type="term" value="P:fungal-type cell wall organization"/>
    <property type="evidence" value="ECO:0007669"/>
    <property type="project" value="TreeGrafter"/>
</dbReference>
<reference evidence="22" key="1">
    <citation type="submission" date="2022-10" db="EMBL/GenBank/DDBJ databases">
        <title>Determination and structural analysis of whole genome sequence of Sarocladium strictum F4-1.</title>
        <authorList>
            <person name="Hu L."/>
            <person name="Jiang Y."/>
        </authorList>
    </citation>
    <scope>NUCLEOTIDE SEQUENCE</scope>
    <source>
        <strain evidence="22">F4-1</strain>
    </source>
</reference>
<protein>
    <recommendedName>
        <fullName evidence="16">Crh-like protein</fullName>
        <ecNumber evidence="16">3.2.-.-</ecNumber>
    </recommendedName>
</protein>
<evidence type="ECO:0000256" key="3">
    <source>
        <dbReference type="ARBA" id="ARBA00004589"/>
    </source>
</evidence>
<name>A0AA39GDU2_SARSR</name>
<evidence type="ECO:0000313" key="23">
    <source>
        <dbReference type="Proteomes" id="UP001175261"/>
    </source>
</evidence>
<evidence type="ECO:0000256" key="4">
    <source>
        <dbReference type="ARBA" id="ARBA00022622"/>
    </source>
</evidence>
<dbReference type="PANTHER" id="PTHR10963:SF68">
    <property type="entry name" value="GLYCOSIDASE CRH1-RELATED"/>
    <property type="match status" value="1"/>
</dbReference>
<evidence type="ECO:0000256" key="7">
    <source>
        <dbReference type="ARBA" id="ARBA00022729"/>
    </source>
</evidence>
<evidence type="ECO:0000256" key="14">
    <source>
        <dbReference type="ARBA" id="ARBA00023316"/>
    </source>
</evidence>
<comment type="subcellular location">
    <subcellularLocation>
        <location evidence="2">Cell envelope</location>
    </subcellularLocation>
    <subcellularLocation>
        <location evidence="3">Membrane</location>
        <topology evidence="3">Lipid-anchor</topology>
        <topology evidence="3">GPI-anchor</topology>
    </subcellularLocation>
</comment>
<keyword evidence="9 16" id="KW-0472">Membrane</keyword>
<feature type="signal peptide" evidence="20">
    <location>
        <begin position="1"/>
        <end position="21"/>
    </location>
</feature>
<evidence type="ECO:0000256" key="15">
    <source>
        <dbReference type="ARBA" id="ARBA00038074"/>
    </source>
</evidence>
<dbReference type="Pfam" id="PF00722">
    <property type="entry name" value="Glyco_hydro_16"/>
    <property type="match status" value="1"/>
</dbReference>
<dbReference type="EC" id="3.2.-.-" evidence="16"/>
<keyword evidence="11" id="KW-0325">Glycoprotein</keyword>
<dbReference type="InterPro" id="IPR017168">
    <property type="entry name" value="CHR-like"/>
</dbReference>
<evidence type="ECO:0000256" key="17">
    <source>
        <dbReference type="PIRSR" id="PIRSR037299-1"/>
    </source>
</evidence>
<organism evidence="22 23">
    <name type="scientific">Sarocladium strictum</name>
    <name type="common">Black bundle disease fungus</name>
    <name type="synonym">Acremonium strictum</name>
    <dbReference type="NCBI Taxonomy" id="5046"/>
    <lineage>
        <taxon>Eukaryota</taxon>
        <taxon>Fungi</taxon>
        <taxon>Dikarya</taxon>
        <taxon>Ascomycota</taxon>
        <taxon>Pezizomycotina</taxon>
        <taxon>Sordariomycetes</taxon>
        <taxon>Hypocreomycetidae</taxon>
        <taxon>Hypocreales</taxon>
        <taxon>Sarocladiaceae</taxon>
        <taxon>Sarocladium</taxon>
    </lineage>
</organism>
<evidence type="ECO:0000256" key="19">
    <source>
        <dbReference type="SAM" id="MobiDB-lite"/>
    </source>
</evidence>
<feature type="compositionally biased region" description="Low complexity" evidence="19">
    <location>
        <begin position="329"/>
        <end position="342"/>
    </location>
</feature>
<dbReference type="GO" id="GO:0016757">
    <property type="term" value="F:glycosyltransferase activity"/>
    <property type="evidence" value="ECO:0007669"/>
    <property type="project" value="UniProtKB-KW"/>
</dbReference>